<dbReference type="RefSeq" id="XP_009516209.1">
    <property type="nucleotide sequence ID" value="XM_009517914.1"/>
</dbReference>
<evidence type="ECO:0000256" key="1">
    <source>
        <dbReference type="ARBA" id="ARBA00022741"/>
    </source>
</evidence>
<keyword evidence="3 6" id="KW-0518">Myosin</keyword>
<evidence type="ECO:0000256" key="2">
    <source>
        <dbReference type="ARBA" id="ARBA00022840"/>
    </source>
</evidence>
<comment type="similarity">
    <text evidence="6">Belongs to the TRAFAC class myosin-kinesin ATPase superfamily. Myosin family.</text>
</comment>
<evidence type="ECO:0000256" key="6">
    <source>
        <dbReference type="PROSITE-ProRule" id="PRU00782"/>
    </source>
</evidence>
<dbReference type="PANTHER" id="PTHR13140:SF706">
    <property type="entry name" value="DILUTE CLASS UNCONVENTIONAL MYOSIN, ISOFORM C"/>
    <property type="match status" value="1"/>
</dbReference>
<gene>
    <name evidence="8" type="ORF">PHYSODRAFT_437327</name>
</gene>
<reference evidence="8 9" key="1">
    <citation type="journal article" date="2006" name="Science">
        <title>Phytophthora genome sequences uncover evolutionary origins and mechanisms of pathogenesis.</title>
        <authorList>
            <person name="Tyler B.M."/>
            <person name="Tripathy S."/>
            <person name="Zhang X."/>
            <person name="Dehal P."/>
            <person name="Jiang R.H."/>
            <person name="Aerts A."/>
            <person name="Arredondo F.D."/>
            <person name="Baxter L."/>
            <person name="Bensasson D."/>
            <person name="Beynon J.L."/>
            <person name="Chapman J."/>
            <person name="Damasceno C.M."/>
            <person name="Dorrance A.E."/>
            <person name="Dou D."/>
            <person name="Dickerman A.W."/>
            <person name="Dubchak I.L."/>
            <person name="Garbelotto M."/>
            <person name="Gijzen M."/>
            <person name="Gordon S.G."/>
            <person name="Govers F."/>
            <person name="Grunwald N.J."/>
            <person name="Huang W."/>
            <person name="Ivors K.L."/>
            <person name="Jones R.W."/>
            <person name="Kamoun S."/>
            <person name="Krampis K."/>
            <person name="Lamour K.H."/>
            <person name="Lee M.K."/>
            <person name="McDonald W.H."/>
            <person name="Medina M."/>
            <person name="Meijer H.J."/>
            <person name="Nordberg E.K."/>
            <person name="Maclean D.J."/>
            <person name="Ospina-Giraldo M.D."/>
            <person name="Morris P.F."/>
            <person name="Phuntumart V."/>
            <person name="Putnam N.H."/>
            <person name="Rash S."/>
            <person name="Rose J.K."/>
            <person name="Sakihama Y."/>
            <person name="Salamov A.A."/>
            <person name="Savidor A."/>
            <person name="Scheuring C.F."/>
            <person name="Smith B.M."/>
            <person name="Sobral B.W."/>
            <person name="Terry A."/>
            <person name="Torto-Alalibo T.A."/>
            <person name="Win J."/>
            <person name="Xu Z."/>
            <person name="Zhang H."/>
            <person name="Grigoriev I.V."/>
            <person name="Rokhsar D.S."/>
            <person name="Boore J.L."/>
        </authorList>
    </citation>
    <scope>NUCLEOTIDE SEQUENCE [LARGE SCALE GENOMIC DNA]</scope>
    <source>
        <strain evidence="8 9">P6497</strain>
    </source>
</reference>
<keyword evidence="4" id="KW-0505">Motor protein</keyword>
<dbReference type="Gene3D" id="1.20.58.530">
    <property type="match status" value="1"/>
</dbReference>
<dbReference type="Pfam" id="PF00063">
    <property type="entry name" value="Myosin_head"/>
    <property type="match status" value="1"/>
</dbReference>
<dbReference type="InParanoid" id="G4YPT8"/>
<dbReference type="Gene3D" id="1.20.120.720">
    <property type="entry name" value="Myosin VI head, motor domain, U50 subdomain"/>
    <property type="match status" value="1"/>
</dbReference>
<organism evidence="8 9">
    <name type="scientific">Phytophthora sojae (strain P6497)</name>
    <name type="common">Soybean stem and root rot agent</name>
    <name type="synonym">Phytophthora megasperma f. sp. glycines</name>
    <dbReference type="NCBI Taxonomy" id="1094619"/>
    <lineage>
        <taxon>Eukaryota</taxon>
        <taxon>Sar</taxon>
        <taxon>Stramenopiles</taxon>
        <taxon>Oomycota</taxon>
        <taxon>Peronosporomycetes</taxon>
        <taxon>Peronosporales</taxon>
        <taxon>Peronosporaceae</taxon>
        <taxon>Phytophthora</taxon>
    </lineage>
</organism>
<dbReference type="GO" id="GO:0005737">
    <property type="term" value="C:cytoplasm"/>
    <property type="evidence" value="ECO:0007669"/>
    <property type="project" value="TreeGrafter"/>
</dbReference>
<name>G4YPT8_PHYSP</name>
<dbReference type="STRING" id="1094619.G4YPT8"/>
<keyword evidence="9" id="KW-1185">Reference proteome</keyword>
<dbReference type="SUPFAM" id="SSF52540">
    <property type="entry name" value="P-loop containing nucleoside triphosphate hydrolases"/>
    <property type="match status" value="1"/>
</dbReference>
<dbReference type="Proteomes" id="UP000002640">
    <property type="component" value="Unassembled WGS sequence"/>
</dbReference>
<proteinExistence type="inferred from homology"/>
<evidence type="ECO:0000256" key="5">
    <source>
        <dbReference type="ARBA" id="ARBA00023203"/>
    </source>
</evidence>
<dbReference type="InterPro" id="IPR027417">
    <property type="entry name" value="P-loop_NTPase"/>
</dbReference>
<dbReference type="AlphaFoldDB" id="G4YPT8"/>
<feature type="domain" description="Myosin motor" evidence="7">
    <location>
        <begin position="1"/>
        <end position="498"/>
    </location>
</feature>
<keyword evidence="2" id="KW-0067">ATP-binding</keyword>
<dbReference type="InterPro" id="IPR001609">
    <property type="entry name" value="Myosin_head_motor_dom-like"/>
</dbReference>
<protein>
    <recommendedName>
        <fullName evidence="7">Myosin motor domain-containing protein</fullName>
    </recommendedName>
</protein>
<dbReference type="PROSITE" id="PS51456">
    <property type="entry name" value="MYOSIN_MOTOR"/>
    <property type="match status" value="1"/>
</dbReference>
<evidence type="ECO:0000256" key="4">
    <source>
        <dbReference type="ARBA" id="ARBA00023175"/>
    </source>
</evidence>
<dbReference type="GO" id="GO:0000146">
    <property type="term" value="F:microfilament motor activity"/>
    <property type="evidence" value="ECO:0007669"/>
    <property type="project" value="TreeGrafter"/>
</dbReference>
<dbReference type="GO" id="GO:0007015">
    <property type="term" value="P:actin filament organization"/>
    <property type="evidence" value="ECO:0007669"/>
    <property type="project" value="TreeGrafter"/>
</dbReference>
<evidence type="ECO:0000259" key="7">
    <source>
        <dbReference type="PROSITE" id="PS51456"/>
    </source>
</evidence>
<dbReference type="GO" id="GO:0005524">
    <property type="term" value="F:ATP binding"/>
    <property type="evidence" value="ECO:0007669"/>
    <property type="project" value="UniProtKB-KW"/>
</dbReference>
<dbReference type="InterPro" id="IPR036961">
    <property type="entry name" value="Kinesin_motor_dom_sf"/>
</dbReference>
<dbReference type="Gene3D" id="1.10.10.820">
    <property type="match status" value="1"/>
</dbReference>
<dbReference type="GeneID" id="20652559"/>
<dbReference type="SMR" id="G4YPT8"/>
<dbReference type="GO" id="GO:0051015">
    <property type="term" value="F:actin filament binding"/>
    <property type="evidence" value="ECO:0007669"/>
    <property type="project" value="TreeGrafter"/>
</dbReference>
<sequence length="498" mass="56379">MRTEEARTIALLDAKGVENYEIVLLDLQPERWDEMTSVSRSKRLPQVHVDGIFFGTVLDSNIILEAFGHATTSMNLNSSRFGKVTTLQVSFGLHPWEFQICGCCISPFLLEKSRVTREKIGPGRDQSDMNFHILYAMVAGVNEFPFMHLLAKDLRLDGVNCSAFMYLGRSDHQLAEFVSKEDTWKKDVERWQQVIDCMDELSLSPDQQKSIFKVLSAVLWLGNIELDYKTESKKLVMSSKCVPDAPGRVVELLELGSVEQLERMLTTKSVTLQSTNEVFEVALEKGQVNHVRDSLARLLYQLVFDYIVDAMNDATKLDTPADGATDVSRQDVASLKIIDVFGFEDLSCNSLDQLCINYLSEKLYAREEQVVLAAYSSNVALGPRLFASLEELTILHQSENETAQQEEKRNMLFVRNIYERNSTRLLDPPRVVNNGKRRSSVALTILPFVIPHTRGNVIYDASDFVKKNSDFVYPNLLEGLKASSSVHVQRMLDTSHKM</sequence>
<evidence type="ECO:0000313" key="8">
    <source>
        <dbReference type="EMBL" id="EGZ28934.1"/>
    </source>
</evidence>
<feature type="non-terminal residue" evidence="8">
    <location>
        <position position="498"/>
    </location>
</feature>
<comment type="caution">
    <text evidence="6">Lacks conserved residue(s) required for the propagation of feature annotation.</text>
</comment>
<keyword evidence="1" id="KW-0547">Nucleotide-binding</keyword>
<dbReference type="PANTHER" id="PTHR13140">
    <property type="entry name" value="MYOSIN"/>
    <property type="match status" value="1"/>
</dbReference>
<dbReference type="KEGG" id="psoj:PHYSODRAFT_437327"/>
<dbReference type="SMART" id="SM00242">
    <property type="entry name" value="MYSc"/>
    <property type="match status" value="1"/>
</dbReference>
<keyword evidence="5 6" id="KW-0009">Actin-binding</keyword>
<evidence type="ECO:0000313" key="9">
    <source>
        <dbReference type="Proteomes" id="UP000002640"/>
    </source>
</evidence>
<dbReference type="OMA" id="KEICHID"/>
<accession>G4YPT8</accession>
<dbReference type="GO" id="GO:0016020">
    <property type="term" value="C:membrane"/>
    <property type="evidence" value="ECO:0007669"/>
    <property type="project" value="TreeGrafter"/>
</dbReference>
<dbReference type="PRINTS" id="PR00193">
    <property type="entry name" value="MYOSINHEAVY"/>
</dbReference>
<dbReference type="GO" id="GO:0016459">
    <property type="term" value="C:myosin complex"/>
    <property type="evidence" value="ECO:0007669"/>
    <property type="project" value="UniProtKB-KW"/>
</dbReference>
<dbReference type="EMBL" id="JH159151">
    <property type="protein sequence ID" value="EGZ28934.1"/>
    <property type="molecule type" value="Genomic_DNA"/>
</dbReference>
<dbReference type="Gene3D" id="3.40.850.10">
    <property type="entry name" value="Kinesin motor domain"/>
    <property type="match status" value="1"/>
</dbReference>
<evidence type="ECO:0000256" key="3">
    <source>
        <dbReference type="ARBA" id="ARBA00023123"/>
    </source>
</evidence>